<dbReference type="Proteomes" id="UP000824107">
    <property type="component" value="Unassembled WGS sequence"/>
</dbReference>
<comment type="caution">
    <text evidence="4">The sequence shown here is derived from an EMBL/GenBank/DDBJ whole genome shotgun (WGS) entry which is preliminary data.</text>
</comment>
<dbReference type="Gene3D" id="3.90.1150.10">
    <property type="entry name" value="Aspartate Aminotransferase, domain 1"/>
    <property type="match status" value="1"/>
</dbReference>
<dbReference type="SUPFAM" id="SSF53383">
    <property type="entry name" value="PLP-dependent transferases"/>
    <property type="match status" value="1"/>
</dbReference>
<dbReference type="EMBL" id="DVNC01000033">
    <property type="protein sequence ID" value="HIU53473.1"/>
    <property type="molecule type" value="Genomic_DNA"/>
</dbReference>
<protein>
    <submittedName>
        <fullName evidence="4">DegT/DnrJ/EryC1/StrS family aminotransferase</fullName>
    </submittedName>
</protein>
<reference evidence="4" key="2">
    <citation type="journal article" date="2021" name="PeerJ">
        <title>Extensive microbial diversity within the chicken gut microbiome revealed by metagenomics and culture.</title>
        <authorList>
            <person name="Gilroy R."/>
            <person name="Ravi A."/>
            <person name="Getino M."/>
            <person name="Pursley I."/>
            <person name="Horton D.L."/>
            <person name="Alikhan N.F."/>
            <person name="Baker D."/>
            <person name="Gharbi K."/>
            <person name="Hall N."/>
            <person name="Watson M."/>
            <person name="Adriaenssens E.M."/>
            <person name="Foster-Nyarko E."/>
            <person name="Jarju S."/>
            <person name="Secka A."/>
            <person name="Antonio M."/>
            <person name="Oren A."/>
            <person name="Chaudhuri R.R."/>
            <person name="La Ragione R."/>
            <person name="Hildebrand F."/>
            <person name="Pallen M.J."/>
        </authorList>
    </citation>
    <scope>NUCLEOTIDE SEQUENCE</scope>
    <source>
        <strain evidence="4">ChiW3-316</strain>
    </source>
</reference>
<evidence type="ECO:0000313" key="5">
    <source>
        <dbReference type="Proteomes" id="UP000824107"/>
    </source>
</evidence>
<feature type="active site" description="Proton acceptor" evidence="1">
    <location>
        <position position="200"/>
    </location>
</feature>
<comment type="similarity">
    <text evidence="3">Belongs to the DegT/DnrJ/EryC1 family.</text>
</comment>
<evidence type="ECO:0000256" key="1">
    <source>
        <dbReference type="PIRSR" id="PIRSR000390-1"/>
    </source>
</evidence>
<dbReference type="PANTHER" id="PTHR30244:SF42">
    <property type="entry name" value="UDP-2-ACETAMIDO-2-DEOXY-3-OXO-D-GLUCURONATE AMINOTRANSFERASE"/>
    <property type="match status" value="1"/>
</dbReference>
<dbReference type="AlphaFoldDB" id="A0A9D1M408"/>
<keyword evidence="4" id="KW-0032">Aminotransferase</keyword>
<dbReference type="Pfam" id="PF01041">
    <property type="entry name" value="DegT_DnrJ_EryC1"/>
    <property type="match status" value="1"/>
</dbReference>
<reference evidence="4" key="1">
    <citation type="submission" date="2020-10" db="EMBL/GenBank/DDBJ databases">
        <authorList>
            <person name="Gilroy R."/>
        </authorList>
    </citation>
    <scope>NUCLEOTIDE SEQUENCE</scope>
    <source>
        <strain evidence="4">ChiW3-316</strain>
    </source>
</reference>
<organism evidence="4 5">
    <name type="scientific">Candidatus Scatocola faecipullorum</name>
    <dbReference type="NCBI Taxonomy" id="2840917"/>
    <lineage>
        <taxon>Bacteria</taxon>
        <taxon>Pseudomonadati</taxon>
        <taxon>Pseudomonadota</taxon>
        <taxon>Alphaproteobacteria</taxon>
        <taxon>Rhodospirillales</taxon>
        <taxon>Rhodospirillaceae</taxon>
        <taxon>Rhodospirillaceae incertae sedis</taxon>
        <taxon>Candidatus Scatocola</taxon>
    </lineage>
</organism>
<dbReference type="GO" id="GO:0000271">
    <property type="term" value="P:polysaccharide biosynthetic process"/>
    <property type="evidence" value="ECO:0007669"/>
    <property type="project" value="TreeGrafter"/>
</dbReference>
<sequence>MTNKPSKPINLFDCATSQKVIGQENFLNAFKTILNHGGYAQGPETRELDQKLADYSGTKFCATCGSGTDALTLALMAWDVKPGDAVFVSSFTFVASAEAPVLLGATPIFVDSDPNTYNMNPKDLEKAIEEVKKEGKLNLKAVIAVDIFGSPCDYDAIIEIAHKNGMKVLSDSCQSYGSVYKGKKAGSIADMSATSFYPTKPLACYGDGGAVFTNSSEENELVKSCRVHGMSPEDHYDNVRLGMTGRMNTFQAAVLLQKLKVFDQELKDRARVASRYDSELSSYFRKQQILNGCQSAYALYTINCDDRDELMAFLKENGIPCGAYYPRPVHTQTAYAKWNTRSLPVCEKLSKTVLSIPMTPYLDNEDLDYVISKMNEFAASKNSKAA</sequence>
<dbReference type="PIRSF" id="PIRSF000390">
    <property type="entry name" value="PLP_StrS"/>
    <property type="match status" value="1"/>
</dbReference>
<dbReference type="PANTHER" id="PTHR30244">
    <property type="entry name" value="TRANSAMINASE"/>
    <property type="match status" value="1"/>
</dbReference>
<dbReference type="InterPro" id="IPR015421">
    <property type="entry name" value="PyrdxlP-dep_Trfase_major"/>
</dbReference>
<evidence type="ECO:0000256" key="3">
    <source>
        <dbReference type="RuleBase" id="RU004508"/>
    </source>
</evidence>
<accession>A0A9D1M408</accession>
<dbReference type="CDD" id="cd00616">
    <property type="entry name" value="AHBA_syn"/>
    <property type="match status" value="1"/>
</dbReference>
<keyword evidence="2 3" id="KW-0663">Pyridoxal phosphate</keyword>
<keyword evidence="4" id="KW-0808">Transferase</keyword>
<feature type="modified residue" description="N6-(pyridoxal phosphate)lysine" evidence="2">
    <location>
        <position position="200"/>
    </location>
</feature>
<dbReference type="GO" id="GO:0030170">
    <property type="term" value="F:pyridoxal phosphate binding"/>
    <property type="evidence" value="ECO:0007669"/>
    <property type="project" value="TreeGrafter"/>
</dbReference>
<evidence type="ECO:0000313" key="4">
    <source>
        <dbReference type="EMBL" id="HIU53473.1"/>
    </source>
</evidence>
<dbReference type="GO" id="GO:0008483">
    <property type="term" value="F:transaminase activity"/>
    <property type="evidence" value="ECO:0007669"/>
    <property type="project" value="UniProtKB-KW"/>
</dbReference>
<dbReference type="Gene3D" id="3.40.640.10">
    <property type="entry name" value="Type I PLP-dependent aspartate aminotransferase-like (Major domain)"/>
    <property type="match status" value="1"/>
</dbReference>
<proteinExistence type="inferred from homology"/>
<dbReference type="InterPro" id="IPR015424">
    <property type="entry name" value="PyrdxlP-dep_Trfase"/>
</dbReference>
<evidence type="ECO:0000256" key="2">
    <source>
        <dbReference type="PIRSR" id="PIRSR000390-2"/>
    </source>
</evidence>
<name>A0A9D1M408_9PROT</name>
<dbReference type="InterPro" id="IPR015422">
    <property type="entry name" value="PyrdxlP-dep_Trfase_small"/>
</dbReference>
<gene>
    <name evidence="4" type="ORF">IAD20_05275</name>
</gene>
<dbReference type="InterPro" id="IPR000653">
    <property type="entry name" value="DegT/StrS_aminotransferase"/>
</dbReference>